<evidence type="ECO:0000313" key="3">
    <source>
        <dbReference type="EMBL" id="MBC2593101.1"/>
    </source>
</evidence>
<protein>
    <submittedName>
        <fullName evidence="3">Uncharacterized protein</fullName>
    </submittedName>
</protein>
<evidence type="ECO:0000256" key="1">
    <source>
        <dbReference type="SAM" id="MobiDB-lite"/>
    </source>
</evidence>
<dbReference type="EMBL" id="JACHVB010000012">
    <property type="protein sequence ID" value="MBC2593101.1"/>
    <property type="molecule type" value="Genomic_DNA"/>
</dbReference>
<name>A0A842HCH9_9BACT</name>
<proteinExistence type="predicted"/>
<keyword evidence="4" id="KW-1185">Reference proteome</keyword>
<dbReference type="Proteomes" id="UP000546464">
    <property type="component" value="Unassembled WGS sequence"/>
</dbReference>
<dbReference type="PROSITE" id="PS51257">
    <property type="entry name" value="PROKAR_LIPOPROTEIN"/>
    <property type="match status" value="1"/>
</dbReference>
<sequence length="173" mass="18288">MMRLPTALLLCFFLACTAWGTDVAPAADEQPATVEFRLLGQGQPARLALGKTSQYRSGKRIPVPGTEENVFAGTIVTLKPTLNESGDIAYEGSLEVIDFQGFDSAANGALAPRTRSETVALKGVLSNHQAVAVALPELGRTVYFALDDPARPKKDCAACGPRDKGELAKPNGT</sequence>
<organism evidence="3 4">
    <name type="scientific">Ruficoccus amylovorans</name>
    <dbReference type="NCBI Taxonomy" id="1804625"/>
    <lineage>
        <taxon>Bacteria</taxon>
        <taxon>Pseudomonadati</taxon>
        <taxon>Verrucomicrobiota</taxon>
        <taxon>Opitutia</taxon>
        <taxon>Puniceicoccales</taxon>
        <taxon>Cerasicoccaceae</taxon>
        <taxon>Ruficoccus</taxon>
    </lineage>
</organism>
<comment type="caution">
    <text evidence="3">The sequence shown here is derived from an EMBL/GenBank/DDBJ whole genome shotgun (WGS) entry which is preliminary data.</text>
</comment>
<reference evidence="3 4" key="1">
    <citation type="submission" date="2020-07" db="EMBL/GenBank/DDBJ databases">
        <authorList>
            <person name="Feng X."/>
        </authorList>
    </citation>
    <scope>NUCLEOTIDE SEQUENCE [LARGE SCALE GENOMIC DNA]</scope>
    <source>
        <strain evidence="3 4">JCM31066</strain>
    </source>
</reference>
<gene>
    <name evidence="3" type="ORF">H5P28_02390</name>
</gene>
<evidence type="ECO:0000256" key="2">
    <source>
        <dbReference type="SAM" id="SignalP"/>
    </source>
</evidence>
<accession>A0A842HCH9</accession>
<feature type="compositionally biased region" description="Basic and acidic residues" evidence="1">
    <location>
        <begin position="152"/>
        <end position="167"/>
    </location>
</feature>
<evidence type="ECO:0000313" key="4">
    <source>
        <dbReference type="Proteomes" id="UP000546464"/>
    </source>
</evidence>
<keyword evidence="2" id="KW-0732">Signal</keyword>
<feature type="signal peptide" evidence="2">
    <location>
        <begin position="1"/>
        <end position="20"/>
    </location>
</feature>
<dbReference type="RefSeq" id="WP_185674098.1">
    <property type="nucleotide sequence ID" value="NZ_JACHVB010000012.1"/>
</dbReference>
<dbReference type="AlphaFoldDB" id="A0A842HCH9"/>
<feature type="region of interest" description="Disordered" evidence="1">
    <location>
        <begin position="152"/>
        <end position="173"/>
    </location>
</feature>
<feature type="chain" id="PRO_5032958721" evidence="2">
    <location>
        <begin position="21"/>
        <end position="173"/>
    </location>
</feature>